<reference evidence="1 2" key="1">
    <citation type="submission" date="2018-05" db="EMBL/GenBank/DDBJ databases">
        <title>Evolution of GPA BGCs.</title>
        <authorList>
            <person name="Waglechner N."/>
            <person name="Wright G.D."/>
        </authorList>
    </citation>
    <scope>NUCLEOTIDE SEQUENCE [LARGE SCALE GENOMIC DNA]</scope>
    <source>
        <strain evidence="1 2">A82846</strain>
    </source>
</reference>
<sequence length="338" mass="37161">MADGWVTGDLRAEYQALLRRKGLSPRRQLSAAERQAWLTRLPAREREFFADLPLTDDSSGLFDHLTDELRATISAAGLALPTAVLVAEYPHEEFNARARAVPGGTLILLNTGFGLMVYEITKVLGMSVRTFSRSADGSIVIPEETQAQRARGQAAEQALANAVLAYLYRGGVRNAPTVPIDAESAGLAWRLTHATEKFVLAHEFAHLVEGHLAGAADDHTWLNRTSEQEFQADETGALLVLHGADAADVVMLMVAVSGPMLFFVIDHLITRVRNEIDDLPFGVRDADHPTSDERSAALREMFIRMYGTHVMQLADGLVRWLASREELIVAEAVRQRLG</sequence>
<gene>
    <name evidence="1" type="ORF">DMH04_27350</name>
</gene>
<dbReference type="OrthoDB" id="3695651at2"/>
<evidence type="ECO:0000313" key="1">
    <source>
        <dbReference type="EMBL" id="RSM81597.1"/>
    </source>
</evidence>
<proteinExistence type="predicted"/>
<dbReference type="AlphaFoldDB" id="A0A428Z4N8"/>
<comment type="caution">
    <text evidence="1">The sequence shown here is derived from an EMBL/GenBank/DDBJ whole genome shotgun (WGS) entry which is preliminary data.</text>
</comment>
<accession>A0A428Z4N8</accession>
<protein>
    <submittedName>
        <fullName evidence="1">Uncharacterized protein</fullName>
    </submittedName>
</protein>
<organism evidence="1 2">
    <name type="scientific">Kibdelosporangium aridum</name>
    <dbReference type="NCBI Taxonomy" id="2030"/>
    <lineage>
        <taxon>Bacteria</taxon>
        <taxon>Bacillati</taxon>
        <taxon>Actinomycetota</taxon>
        <taxon>Actinomycetes</taxon>
        <taxon>Pseudonocardiales</taxon>
        <taxon>Pseudonocardiaceae</taxon>
        <taxon>Kibdelosporangium</taxon>
    </lineage>
</organism>
<name>A0A428Z4N8_KIBAR</name>
<dbReference type="EMBL" id="QHKI01000025">
    <property type="protein sequence ID" value="RSM81597.1"/>
    <property type="molecule type" value="Genomic_DNA"/>
</dbReference>
<dbReference type="RefSeq" id="WP_037267987.1">
    <property type="nucleotide sequence ID" value="NZ_QHKI01000025.1"/>
</dbReference>
<evidence type="ECO:0000313" key="2">
    <source>
        <dbReference type="Proteomes" id="UP000287547"/>
    </source>
</evidence>
<dbReference type="Proteomes" id="UP000287547">
    <property type="component" value="Unassembled WGS sequence"/>
</dbReference>